<accession>A0A2T6C5U9</accession>
<dbReference type="AlphaFoldDB" id="A0A2T6C5U9"/>
<comment type="caution">
    <text evidence="1">The sequence shown here is derived from an EMBL/GenBank/DDBJ whole genome shotgun (WGS) entry which is preliminary data.</text>
</comment>
<dbReference type="RefSeq" id="WP_108113057.1">
    <property type="nucleotide sequence ID" value="NZ_QBKT01000001.1"/>
</dbReference>
<protein>
    <submittedName>
        <fullName evidence="1">Uncharacterized protein</fullName>
    </submittedName>
</protein>
<gene>
    <name evidence="1" type="ORF">C8N46_101275</name>
</gene>
<dbReference type="EMBL" id="QBKT01000001">
    <property type="protein sequence ID" value="PTX63673.1"/>
    <property type="molecule type" value="Genomic_DNA"/>
</dbReference>
<name>A0A2T6C5U9_9FLAO</name>
<organism evidence="1 2">
    <name type="scientific">Kordia periserrulae</name>
    <dbReference type="NCBI Taxonomy" id="701523"/>
    <lineage>
        <taxon>Bacteria</taxon>
        <taxon>Pseudomonadati</taxon>
        <taxon>Bacteroidota</taxon>
        <taxon>Flavobacteriia</taxon>
        <taxon>Flavobacteriales</taxon>
        <taxon>Flavobacteriaceae</taxon>
        <taxon>Kordia</taxon>
    </lineage>
</organism>
<evidence type="ECO:0000313" key="2">
    <source>
        <dbReference type="Proteomes" id="UP000244090"/>
    </source>
</evidence>
<evidence type="ECO:0000313" key="1">
    <source>
        <dbReference type="EMBL" id="PTX63673.1"/>
    </source>
</evidence>
<dbReference type="Proteomes" id="UP000244090">
    <property type="component" value="Unassembled WGS sequence"/>
</dbReference>
<sequence length="66" mass="7432">MKKKSIQKLSLNKKSISDLNTKAIKGGTGDSEFFCQSEDICATIDYTRCRGELQCQIYAVPTDQPW</sequence>
<keyword evidence="2" id="KW-1185">Reference proteome</keyword>
<proteinExistence type="predicted"/>
<dbReference type="OrthoDB" id="1451592at2"/>
<reference evidence="1 2" key="1">
    <citation type="submission" date="2018-04" db="EMBL/GenBank/DDBJ databases">
        <title>Genomic Encyclopedia of Archaeal and Bacterial Type Strains, Phase II (KMG-II): from individual species to whole genera.</title>
        <authorList>
            <person name="Goeker M."/>
        </authorList>
    </citation>
    <scope>NUCLEOTIDE SEQUENCE [LARGE SCALE GENOMIC DNA]</scope>
    <source>
        <strain evidence="1 2">DSM 25731</strain>
    </source>
</reference>